<evidence type="ECO:0000256" key="1">
    <source>
        <dbReference type="SAM" id="MobiDB-lite"/>
    </source>
</evidence>
<keyword evidence="3" id="KW-1185">Reference proteome</keyword>
<accession>S8E2T4</accession>
<feature type="region of interest" description="Disordered" evidence="1">
    <location>
        <begin position="794"/>
        <end position="858"/>
    </location>
</feature>
<dbReference type="EMBL" id="KE504174">
    <property type="protein sequence ID" value="EPS97683.1"/>
    <property type="molecule type" value="Genomic_DNA"/>
</dbReference>
<name>S8E2T4_FOMSC</name>
<dbReference type="AlphaFoldDB" id="S8E2T4"/>
<feature type="compositionally biased region" description="Low complexity" evidence="1">
    <location>
        <begin position="430"/>
        <end position="449"/>
    </location>
</feature>
<evidence type="ECO:0000313" key="2">
    <source>
        <dbReference type="EMBL" id="EPS97683.1"/>
    </source>
</evidence>
<dbReference type="Proteomes" id="UP000015241">
    <property type="component" value="Unassembled WGS sequence"/>
</dbReference>
<feature type="compositionally biased region" description="Pro residues" evidence="1">
    <location>
        <begin position="406"/>
        <end position="429"/>
    </location>
</feature>
<dbReference type="HOGENOM" id="CLU_325413_0_0_1"/>
<feature type="compositionally biased region" description="Basic and acidic residues" evidence="1">
    <location>
        <begin position="691"/>
        <end position="727"/>
    </location>
</feature>
<evidence type="ECO:0000313" key="3">
    <source>
        <dbReference type="Proteomes" id="UP000015241"/>
    </source>
</evidence>
<feature type="region of interest" description="Disordered" evidence="1">
    <location>
        <begin position="560"/>
        <end position="593"/>
    </location>
</feature>
<organism evidence="2 3">
    <name type="scientific">Fomitopsis schrenkii</name>
    <name type="common">Brown rot fungus</name>
    <dbReference type="NCBI Taxonomy" id="2126942"/>
    <lineage>
        <taxon>Eukaryota</taxon>
        <taxon>Fungi</taxon>
        <taxon>Dikarya</taxon>
        <taxon>Basidiomycota</taxon>
        <taxon>Agaricomycotina</taxon>
        <taxon>Agaricomycetes</taxon>
        <taxon>Polyporales</taxon>
        <taxon>Fomitopsis</taxon>
    </lineage>
</organism>
<dbReference type="InParanoid" id="S8E2T4"/>
<feature type="region of interest" description="Disordered" evidence="1">
    <location>
        <begin position="144"/>
        <end position="179"/>
    </location>
</feature>
<proteinExistence type="predicted"/>
<feature type="compositionally biased region" description="Basic and acidic residues" evidence="1">
    <location>
        <begin position="166"/>
        <end position="179"/>
    </location>
</feature>
<reference evidence="2 3" key="1">
    <citation type="journal article" date="2012" name="Science">
        <title>The Paleozoic origin of enzymatic lignin decomposition reconstructed from 31 fungal genomes.</title>
        <authorList>
            <person name="Floudas D."/>
            <person name="Binder M."/>
            <person name="Riley R."/>
            <person name="Barry K."/>
            <person name="Blanchette R.A."/>
            <person name="Henrissat B."/>
            <person name="Martinez A.T."/>
            <person name="Otillar R."/>
            <person name="Spatafora J.W."/>
            <person name="Yadav J.S."/>
            <person name="Aerts A."/>
            <person name="Benoit I."/>
            <person name="Boyd A."/>
            <person name="Carlson A."/>
            <person name="Copeland A."/>
            <person name="Coutinho P.M."/>
            <person name="de Vries R.P."/>
            <person name="Ferreira P."/>
            <person name="Findley K."/>
            <person name="Foster B."/>
            <person name="Gaskell J."/>
            <person name="Glotzer D."/>
            <person name="Gorecki P."/>
            <person name="Heitman J."/>
            <person name="Hesse C."/>
            <person name="Hori C."/>
            <person name="Igarashi K."/>
            <person name="Jurgens J.A."/>
            <person name="Kallen N."/>
            <person name="Kersten P."/>
            <person name="Kohler A."/>
            <person name="Kuees U."/>
            <person name="Kumar T.K.A."/>
            <person name="Kuo A."/>
            <person name="LaButti K."/>
            <person name="Larrondo L.F."/>
            <person name="Lindquist E."/>
            <person name="Ling A."/>
            <person name="Lombard V."/>
            <person name="Lucas S."/>
            <person name="Lundell T."/>
            <person name="Martin R."/>
            <person name="McLaughlin D.J."/>
            <person name="Morgenstern I."/>
            <person name="Morin E."/>
            <person name="Murat C."/>
            <person name="Nagy L.G."/>
            <person name="Nolan M."/>
            <person name="Ohm R.A."/>
            <person name="Patyshakuliyeva A."/>
            <person name="Rokas A."/>
            <person name="Ruiz-Duenas F.J."/>
            <person name="Sabat G."/>
            <person name="Salamov A."/>
            <person name="Samejima M."/>
            <person name="Schmutz J."/>
            <person name="Slot J.C."/>
            <person name="St John F."/>
            <person name="Stenlid J."/>
            <person name="Sun H."/>
            <person name="Sun S."/>
            <person name="Syed K."/>
            <person name="Tsang A."/>
            <person name="Wiebenga A."/>
            <person name="Young D."/>
            <person name="Pisabarro A."/>
            <person name="Eastwood D.C."/>
            <person name="Martin F."/>
            <person name="Cullen D."/>
            <person name="Grigoriev I.V."/>
            <person name="Hibbett D.S."/>
        </authorList>
    </citation>
    <scope>NUCLEOTIDE SEQUENCE</scope>
    <source>
        <strain evidence="3">FP-58527</strain>
    </source>
</reference>
<feature type="compositionally biased region" description="Polar residues" evidence="1">
    <location>
        <begin position="450"/>
        <end position="460"/>
    </location>
</feature>
<feature type="region of interest" description="Disordered" evidence="1">
    <location>
        <begin position="357"/>
        <end position="491"/>
    </location>
</feature>
<sequence length="886" mass="97453">MSPRVIECLMPPQLKELVLTLSGKVDAALGAPAEERETAESSLSDSLISHWPTLEKYAKARTLRMPRVLAMALSVVSKHKKLKLDKFNFEDPELSEIVGVGYLDDTLDYSGHAARSVFWWRQEGDRRLQADPTTVLTKNTAAKAPAPIPGNVLAGSSGSDRVPKRKLQEEAQDDRNVKKAKETVKVKNTAKGKNMASGAKARAPCRRSLSESTEESKFILLQNIAGPSTTAMPNDLSSEDESASNKDMGVRKVIGFPPYQCDACINRKLKCCYVNDTIGGRGKPMKGPASEIKAIAFCEFTSALEEQGLAIPTLAIWDDCRDRFITVLETMDGHSEFAKPALLAWVAARSKAVKRGKKMPGYKGDLKVMRKSRRAASNSDGAPDIDDPRIKDPPIEDLPVQVDKPMPLPVPPNSMPAPAPPTRPAPLKPAPSKSAPMKPAVPVKPAPVKSTATKPTPMHTTSKHMPGPSNLKPAVNKPVAPASDTANEKAASVVKKVKKAGEGLDDYAMMETDAFTRKQKGKWKAVESESDAYTIHESKPASHKPKWFLEPKAECIVISSDSEPETEAVESKARTQKVQHHKQAPETEGMISTTMSDEAMPKVSTHTLSSITVYYDNPVMKPRSKKQNPRHILRLPPTETHGIEMKATESKQHIEEVQELEKKKARRQNPEELVPMLMDGKVQHEHLEQAVTEQRGENAARGDAEARLQQESERERRRRVTPDEKTTQDSLYADSETQKRIAKLERSLEDLQIKRARAPRDQELAHVFADSVLRLEDRLAELVSQRVEARLQEIEAGRRRQGENPQAPERNIAPDPPFPGTAIVPAPQPPDRQAAPRPNHALSDSAGPSSSGPWVLRGEQAKAKARAATQLTEGIIAQANCMDMAE</sequence>
<gene>
    <name evidence="2" type="ORF">FOMPIDRAFT_1052239</name>
</gene>
<protein>
    <submittedName>
        <fullName evidence="2">Uncharacterized protein</fullName>
    </submittedName>
</protein>
<feature type="region of interest" description="Disordered" evidence="1">
    <location>
        <begin position="691"/>
        <end position="738"/>
    </location>
</feature>